<evidence type="ECO:0000313" key="2">
    <source>
        <dbReference type="Proteomes" id="UP000192900"/>
    </source>
</evidence>
<name>A0A1W6B717_9GAMM</name>
<dbReference type="InterPro" id="IPR010351">
    <property type="entry name" value="DUF943"/>
</dbReference>
<proteinExistence type="predicted"/>
<sequence>MIRYKIFIFTIVAALLFLTYQILLPAEIIGIHKPGKTSTVVIVKNFPITRAGKISWWRKNHNQLSKEFPFINSPENHRIVFFEAEYKKDSGTDQDSDLLCFKDMPDEANCISKDNRPLLIWRHPNGHTEYVTENVFQRFLRHF</sequence>
<gene>
    <name evidence="1" type="ORF">B1H58_12940</name>
</gene>
<organism evidence="1 2">
    <name type="scientific">Pantoea alhagi</name>
    <dbReference type="NCBI Taxonomy" id="1891675"/>
    <lineage>
        <taxon>Bacteria</taxon>
        <taxon>Pseudomonadati</taxon>
        <taxon>Pseudomonadota</taxon>
        <taxon>Gammaproteobacteria</taxon>
        <taxon>Enterobacterales</taxon>
        <taxon>Erwiniaceae</taxon>
        <taxon>Pantoea</taxon>
    </lineage>
</organism>
<evidence type="ECO:0000313" key="1">
    <source>
        <dbReference type="EMBL" id="ARJ42844.1"/>
    </source>
</evidence>
<reference evidence="1 2" key="1">
    <citation type="submission" date="2017-02" db="EMBL/GenBank/DDBJ databases">
        <title>Complete genome sequence of the drought resistance-promoting endophyte Pantoea alhagi LTYR-11Z.</title>
        <authorList>
            <person name="Zhang L."/>
        </authorList>
    </citation>
    <scope>NUCLEOTIDE SEQUENCE [LARGE SCALE GENOMIC DNA]</scope>
    <source>
        <strain evidence="1 2">LTYR-11Z</strain>
    </source>
</reference>
<dbReference type="Pfam" id="PF06092">
    <property type="entry name" value="DUF943"/>
    <property type="match status" value="1"/>
</dbReference>
<dbReference type="OrthoDB" id="6519293at2"/>
<dbReference type="EMBL" id="CP019706">
    <property type="protein sequence ID" value="ARJ42844.1"/>
    <property type="molecule type" value="Genomic_DNA"/>
</dbReference>
<dbReference type="AlphaFoldDB" id="A0A1W6B717"/>
<protein>
    <submittedName>
        <fullName evidence="1">Uncharacterized protein</fullName>
    </submittedName>
</protein>
<dbReference type="KEGG" id="palh:B1H58_12940"/>
<accession>A0A1W6B717</accession>
<dbReference type="RefSeq" id="WP_085070878.1">
    <property type="nucleotide sequence ID" value="NZ_CP019706.1"/>
</dbReference>
<dbReference type="Proteomes" id="UP000192900">
    <property type="component" value="Chromosome"/>
</dbReference>
<dbReference type="STRING" id="1891675.B1H58_12940"/>
<keyword evidence="2" id="KW-1185">Reference proteome</keyword>